<dbReference type="AlphaFoldDB" id="A0A6N6N1F8"/>
<evidence type="ECO:0000259" key="1">
    <source>
        <dbReference type="Pfam" id="PF04016"/>
    </source>
</evidence>
<dbReference type="Pfam" id="PF04016">
    <property type="entry name" value="DUF364"/>
    <property type="match status" value="1"/>
</dbReference>
<reference evidence="2 3" key="1">
    <citation type="journal article" date="2017" name="Int. J. Syst. Evol. Microbiol.">
        <title>Desulfovibrio senegalensis sp. nov., a mesophilic sulfate reducer isolated from marine sediment.</title>
        <authorList>
            <person name="Thioye A."/>
            <person name="Gam Z.B.A."/>
            <person name="Mbengue M."/>
            <person name="Cayol J.L."/>
            <person name="Joseph-Bartoli M."/>
            <person name="Toure-Kane C."/>
            <person name="Labat M."/>
        </authorList>
    </citation>
    <scope>NUCLEOTIDE SEQUENCE [LARGE SCALE GENOMIC DNA]</scope>
    <source>
        <strain evidence="2 3">DSM 101509</strain>
    </source>
</reference>
<dbReference type="Gene3D" id="3.40.50.11590">
    <property type="match status" value="1"/>
</dbReference>
<protein>
    <recommendedName>
        <fullName evidence="1">Putative heavy-metal chelation domain-containing protein</fullName>
    </recommendedName>
</protein>
<evidence type="ECO:0000313" key="3">
    <source>
        <dbReference type="Proteomes" id="UP000438699"/>
    </source>
</evidence>
<keyword evidence="3" id="KW-1185">Reference proteome</keyword>
<name>A0A6N6N1F8_9BACT</name>
<dbReference type="SUPFAM" id="SSF159713">
    <property type="entry name" value="Dhaf3308-like"/>
    <property type="match status" value="1"/>
</dbReference>
<comment type="caution">
    <text evidence="2">The sequence shown here is derived from an EMBL/GenBank/DDBJ whole genome shotgun (WGS) entry which is preliminary data.</text>
</comment>
<feature type="domain" description="Putative heavy-metal chelation" evidence="1">
    <location>
        <begin position="140"/>
        <end position="214"/>
    </location>
</feature>
<dbReference type="InterPro" id="IPR007161">
    <property type="entry name" value="DUF364"/>
</dbReference>
<proteinExistence type="predicted"/>
<dbReference type="RefSeq" id="WP_151151093.1">
    <property type="nucleotide sequence ID" value="NZ_WAIE01000004.1"/>
</dbReference>
<sequence>MSEILAAVRDRAVEIWKKEDILGQSVRVVTGPLSVEQAIGDPGGGDFPIQKGKEKLMEAGVGDARGQAFTDDFGTHSATLGEIAQLPLDSNFNRAVFVAAFNAAMRSIGQSENTVHCRDNGPHDCAAQLPDYIRKTYGKPRITHVGFQPAMIESVGREFELRVLDLDPDNIGQTRRGVLVEGPEAAAEAIEWAELLMVTGTTLANATIDNFIDAEGRGVTGAPVLFYGTTIAAACDLMGWDRFCPMSS</sequence>
<dbReference type="Proteomes" id="UP000438699">
    <property type="component" value="Unassembled WGS sequence"/>
</dbReference>
<evidence type="ECO:0000313" key="2">
    <source>
        <dbReference type="EMBL" id="KAB1441350.1"/>
    </source>
</evidence>
<organism evidence="2 3">
    <name type="scientific">Pseudodesulfovibrio senegalensis</name>
    <dbReference type="NCBI Taxonomy" id="1721087"/>
    <lineage>
        <taxon>Bacteria</taxon>
        <taxon>Pseudomonadati</taxon>
        <taxon>Thermodesulfobacteriota</taxon>
        <taxon>Desulfovibrionia</taxon>
        <taxon>Desulfovibrionales</taxon>
        <taxon>Desulfovibrionaceae</taxon>
    </lineage>
</organism>
<gene>
    <name evidence="2" type="ORF">F8A88_10390</name>
</gene>
<dbReference type="OrthoDB" id="3596at2"/>
<accession>A0A6N6N1F8</accession>
<dbReference type="EMBL" id="WAIE01000004">
    <property type="protein sequence ID" value="KAB1441350.1"/>
    <property type="molecule type" value="Genomic_DNA"/>
</dbReference>